<dbReference type="PANTHER" id="PTHR46644">
    <property type="entry name" value="DNA REPAIR PROTEIN XRCC2"/>
    <property type="match status" value="1"/>
</dbReference>
<dbReference type="GO" id="GO:0140664">
    <property type="term" value="F:ATP-dependent DNA damage sensor activity"/>
    <property type="evidence" value="ECO:0007669"/>
    <property type="project" value="InterPro"/>
</dbReference>
<dbReference type="GO" id="GO:0000400">
    <property type="term" value="F:four-way junction DNA binding"/>
    <property type="evidence" value="ECO:0007669"/>
    <property type="project" value="TreeGrafter"/>
</dbReference>
<dbReference type="GO" id="GO:0000724">
    <property type="term" value="P:double-strand break repair via homologous recombination"/>
    <property type="evidence" value="ECO:0007669"/>
    <property type="project" value="InterPro"/>
</dbReference>
<proteinExistence type="predicted"/>
<keyword evidence="2" id="KW-1185">Reference proteome</keyword>
<reference evidence="3" key="1">
    <citation type="submission" date="2025-08" db="UniProtKB">
        <authorList>
            <consortium name="RefSeq"/>
        </authorList>
    </citation>
    <scope>IDENTIFICATION</scope>
</reference>
<dbReference type="GO" id="GO:0005524">
    <property type="term" value="F:ATP binding"/>
    <property type="evidence" value="ECO:0007669"/>
    <property type="project" value="InterPro"/>
</dbReference>
<gene>
    <name evidence="3" type="primary">LOC115222764</name>
</gene>
<dbReference type="GO" id="GO:0005657">
    <property type="term" value="C:replication fork"/>
    <property type="evidence" value="ECO:0007669"/>
    <property type="project" value="InterPro"/>
</dbReference>
<dbReference type="GO" id="GO:0033063">
    <property type="term" value="C:Rad51B-Rad51C-Rad51D-XRCC2 complex"/>
    <property type="evidence" value="ECO:0007669"/>
    <property type="project" value="InterPro"/>
</dbReference>
<dbReference type="InterPro" id="IPR013632">
    <property type="entry name" value="Rad51_C"/>
</dbReference>
<dbReference type="CDD" id="cd19490">
    <property type="entry name" value="XRCC2"/>
    <property type="match status" value="1"/>
</dbReference>
<dbReference type="InterPro" id="IPR030547">
    <property type="entry name" value="XRCC2"/>
</dbReference>
<feature type="domain" description="RecA family profile 1" evidence="1">
    <location>
        <begin position="12"/>
        <end position="224"/>
    </location>
</feature>
<dbReference type="PROSITE" id="PS50162">
    <property type="entry name" value="RECA_2"/>
    <property type="match status" value="1"/>
</dbReference>
<evidence type="ECO:0000259" key="1">
    <source>
        <dbReference type="PROSITE" id="PS50162"/>
    </source>
</evidence>
<dbReference type="Gene3D" id="3.40.50.300">
    <property type="entry name" value="P-loop containing nucleotide triphosphate hydrolases"/>
    <property type="match status" value="1"/>
</dbReference>
<evidence type="ECO:0000313" key="2">
    <source>
        <dbReference type="Proteomes" id="UP000515154"/>
    </source>
</evidence>
<sequence>MAGKTVETGSELLARLGTRVPLSNIAPELFGEGSISGEIIEFFGEEGTGKTELLLNLITRCILPKVWKNIPVDGPESKVVFISTDYKFSILRLVLILEKKITEILQSHFSNPSQNTNDGDNVAKLDMESEVQLFTDDCLQRVQVVYCSSSWQLFLTLHSLEYQLTTDASFSLLVIDSISTFYWLDRFCANDNISNQGLNIRRITKILKKFVNDLNIFVIATKLSLFKPKYSDNLDPTNDNNYLIINPNAVNNPGIYPTAKQSHTKYLDKVWENFVCKRWVFTVISAAESKFCLTSTNLKTLHFTISESGVKFL</sequence>
<dbReference type="GO" id="GO:0042148">
    <property type="term" value="P:DNA strand invasion"/>
    <property type="evidence" value="ECO:0007669"/>
    <property type="project" value="TreeGrafter"/>
</dbReference>
<dbReference type="InterPro" id="IPR027417">
    <property type="entry name" value="P-loop_NTPase"/>
</dbReference>
<organism evidence="2 3">
    <name type="scientific">Octopus sinensis</name>
    <name type="common">East Asian common octopus</name>
    <dbReference type="NCBI Taxonomy" id="2607531"/>
    <lineage>
        <taxon>Eukaryota</taxon>
        <taxon>Metazoa</taxon>
        <taxon>Spiralia</taxon>
        <taxon>Lophotrochozoa</taxon>
        <taxon>Mollusca</taxon>
        <taxon>Cephalopoda</taxon>
        <taxon>Coleoidea</taxon>
        <taxon>Octopodiformes</taxon>
        <taxon>Octopoda</taxon>
        <taxon>Incirrata</taxon>
        <taxon>Octopodidae</taxon>
        <taxon>Octopus</taxon>
    </lineage>
</organism>
<dbReference type="InterPro" id="IPR020588">
    <property type="entry name" value="RecA_ATP-bd"/>
</dbReference>
<accession>A0A6P7TGF9</accession>
<dbReference type="Proteomes" id="UP000515154">
    <property type="component" value="Linkage group LG21"/>
</dbReference>
<dbReference type="PANTHER" id="PTHR46644:SF2">
    <property type="entry name" value="DNA REPAIR PROTEIN XRCC2"/>
    <property type="match status" value="1"/>
</dbReference>
<protein>
    <submittedName>
        <fullName evidence="3">DNA repair protein XRCC2-like</fullName>
    </submittedName>
</protein>
<evidence type="ECO:0000313" key="3">
    <source>
        <dbReference type="RefSeq" id="XP_029648922.1"/>
    </source>
</evidence>
<dbReference type="GO" id="GO:0005813">
    <property type="term" value="C:centrosome"/>
    <property type="evidence" value="ECO:0007669"/>
    <property type="project" value="TreeGrafter"/>
</dbReference>
<dbReference type="SUPFAM" id="SSF52540">
    <property type="entry name" value="P-loop containing nucleoside triphosphate hydrolases"/>
    <property type="match status" value="1"/>
</dbReference>
<dbReference type="AlphaFoldDB" id="A0A6P7TGF9"/>
<dbReference type="RefSeq" id="XP_029648922.1">
    <property type="nucleotide sequence ID" value="XM_029793062.2"/>
</dbReference>
<dbReference type="Pfam" id="PF08423">
    <property type="entry name" value="Rad51"/>
    <property type="match status" value="1"/>
</dbReference>
<name>A0A6P7TGF9_9MOLL</name>
<dbReference type="KEGG" id="osn:115222764"/>